<reference evidence="4" key="2">
    <citation type="submission" date="2025-08" db="UniProtKB">
        <authorList>
            <consortium name="RefSeq"/>
        </authorList>
    </citation>
    <scope>IDENTIFICATION</scope>
    <source>
        <tissue evidence="4">Blood</tissue>
    </source>
</reference>
<dbReference type="STRING" id="7998.ENSIPUP00000024929"/>
<proteinExistence type="inferred from homology"/>
<dbReference type="SUPFAM" id="SSF52833">
    <property type="entry name" value="Thioredoxin-like"/>
    <property type="match status" value="2"/>
</dbReference>
<reference evidence="3" key="1">
    <citation type="journal article" date="2016" name="Nat. Commun.">
        <title>The channel catfish genome sequence provides insights into the evolution of scale formation in teleosts.</title>
        <authorList>
            <person name="Liu Z."/>
            <person name="Liu S."/>
            <person name="Yao J."/>
            <person name="Bao L."/>
            <person name="Zhang J."/>
            <person name="Li Y."/>
            <person name="Jiang C."/>
            <person name="Sun L."/>
            <person name="Wang R."/>
            <person name="Zhang Y."/>
            <person name="Zhou T."/>
            <person name="Zeng Q."/>
            <person name="Fu Q."/>
            <person name="Gao S."/>
            <person name="Li N."/>
            <person name="Koren S."/>
            <person name="Jiang Y."/>
            <person name="Zimin A."/>
            <person name="Xu P."/>
            <person name="Phillippy A.M."/>
            <person name="Geng X."/>
            <person name="Song L."/>
            <person name="Sun F."/>
            <person name="Li C."/>
            <person name="Wang X."/>
            <person name="Chen A."/>
            <person name="Jin Y."/>
            <person name="Yuan Z."/>
            <person name="Yang Y."/>
            <person name="Tan S."/>
            <person name="Peatman E."/>
            <person name="Lu J."/>
            <person name="Qin Z."/>
            <person name="Dunham R."/>
            <person name="Li Z."/>
            <person name="Sonstegard T."/>
            <person name="Feng J."/>
            <person name="Danzmann R.G."/>
            <person name="Schroeder S."/>
            <person name="Scheffler B."/>
            <person name="Duke M.V."/>
            <person name="Ballard L."/>
            <person name="Kucuktas H."/>
            <person name="Kaltenboeck L."/>
            <person name="Liu H."/>
            <person name="Armbruster J."/>
            <person name="Xie Y."/>
            <person name="Kirby M.L."/>
            <person name="Tian Y."/>
            <person name="Flanagan M.E."/>
            <person name="Mu W."/>
            <person name="Waldbieser G.C."/>
        </authorList>
    </citation>
    <scope>NUCLEOTIDE SEQUENCE [LARGE SCALE GENOMIC DNA]</scope>
    <source>
        <strain evidence="3">SDA103</strain>
    </source>
</reference>
<evidence type="ECO:0000256" key="1">
    <source>
        <dbReference type="ARBA" id="ARBA00006347"/>
    </source>
</evidence>
<dbReference type="Gene3D" id="3.40.30.10">
    <property type="entry name" value="Glutaredoxin"/>
    <property type="match status" value="2"/>
</dbReference>
<gene>
    <name evidence="4" type="primary">LOC108272402</name>
</gene>
<dbReference type="PANTHER" id="PTHR18929:SF253">
    <property type="entry name" value="ENDOPLASMIC RETICULUM RESIDENT PROTEIN 27"/>
    <property type="match status" value="1"/>
</dbReference>
<dbReference type="GO" id="GO:0034976">
    <property type="term" value="P:response to endoplasmic reticulum stress"/>
    <property type="evidence" value="ECO:0007669"/>
    <property type="project" value="TreeGrafter"/>
</dbReference>
<dbReference type="GeneID" id="108272402"/>
<evidence type="ECO:0000256" key="2">
    <source>
        <dbReference type="SAM" id="SignalP"/>
    </source>
</evidence>
<feature type="signal peptide" evidence="2">
    <location>
        <begin position="1"/>
        <end position="16"/>
    </location>
</feature>
<name>A0A2D0S0L3_ICTPU</name>
<dbReference type="OrthoDB" id="8667660at2759"/>
<evidence type="ECO:0000313" key="3">
    <source>
        <dbReference type="Proteomes" id="UP000221080"/>
    </source>
</evidence>
<dbReference type="OMA" id="EESHGYK"/>
<dbReference type="RefSeq" id="XP_017336293.1">
    <property type="nucleotide sequence ID" value="XM_017480804.3"/>
</dbReference>
<dbReference type="GO" id="GO:0003756">
    <property type="term" value="F:protein disulfide isomerase activity"/>
    <property type="evidence" value="ECO:0007669"/>
    <property type="project" value="TreeGrafter"/>
</dbReference>
<dbReference type="KEGG" id="ipu:108272402"/>
<dbReference type="Proteomes" id="UP000221080">
    <property type="component" value="Chromosome 12"/>
</dbReference>
<dbReference type="InterPro" id="IPR036249">
    <property type="entry name" value="Thioredoxin-like_sf"/>
</dbReference>
<keyword evidence="2" id="KW-0732">Signal</keyword>
<feature type="chain" id="PRO_5012858719" evidence="2">
    <location>
        <begin position="17"/>
        <end position="255"/>
    </location>
</feature>
<dbReference type="CDD" id="cd02982">
    <property type="entry name" value="PDI_b'_family"/>
    <property type="match status" value="1"/>
</dbReference>
<keyword evidence="3" id="KW-1185">Reference proteome</keyword>
<evidence type="ECO:0000313" key="4">
    <source>
        <dbReference type="RefSeq" id="XP_017336293.1"/>
    </source>
</evidence>
<dbReference type="GO" id="GO:0005783">
    <property type="term" value="C:endoplasmic reticulum"/>
    <property type="evidence" value="ECO:0007669"/>
    <property type="project" value="TreeGrafter"/>
</dbReference>
<dbReference type="PANTHER" id="PTHR18929">
    <property type="entry name" value="PROTEIN DISULFIDE ISOMERASE"/>
    <property type="match status" value="1"/>
</dbReference>
<protein>
    <submittedName>
        <fullName evidence="4">Endoplasmic reticulum resident protein 27</fullName>
    </submittedName>
</protein>
<dbReference type="AlphaFoldDB" id="A0A2D0S0L3"/>
<organism evidence="3 4">
    <name type="scientific">Ictalurus punctatus</name>
    <name type="common">Channel catfish</name>
    <name type="synonym">Silurus punctatus</name>
    <dbReference type="NCBI Taxonomy" id="7998"/>
    <lineage>
        <taxon>Eukaryota</taxon>
        <taxon>Metazoa</taxon>
        <taxon>Chordata</taxon>
        <taxon>Craniata</taxon>
        <taxon>Vertebrata</taxon>
        <taxon>Euteleostomi</taxon>
        <taxon>Actinopterygii</taxon>
        <taxon>Neopterygii</taxon>
        <taxon>Teleostei</taxon>
        <taxon>Ostariophysi</taxon>
        <taxon>Siluriformes</taxon>
        <taxon>Ictaluridae</taxon>
        <taxon>Ictalurus</taxon>
    </lineage>
</organism>
<dbReference type="GO" id="GO:0006457">
    <property type="term" value="P:protein folding"/>
    <property type="evidence" value="ECO:0007669"/>
    <property type="project" value="TreeGrafter"/>
</dbReference>
<comment type="similarity">
    <text evidence="1">Belongs to the protein disulfide isomerase family.</text>
</comment>
<dbReference type="Pfam" id="PF13848">
    <property type="entry name" value="Thioredoxin_6"/>
    <property type="match status" value="1"/>
</dbReference>
<sequence>MLLLLVVLLLVTCSRAEDKEIALPRLTDISAAETFIDSAEVVIVGFFEADGGLGYEEFLAAVEEVKSLPAALCNEKEVWAKYSIDSDTISVFRKADLHQENLNPAKLDKLDKDGIVRFFTINDIRYITEYNQVSAVGLFQSKVSVHMVLFANRGSDNYSELKERVGALAPRYAGKMLFVLINGKDQANARALGYFKLKSGDLPRVGLYDAESDKTWLMESGEISTERVQKFCDSFLSGELQKEKEAGEPEVKSEL</sequence>
<accession>A0A2D0S0L3</accession>
<dbReference type="CDD" id="cd02981">
    <property type="entry name" value="PDI_b_family"/>
    <property type="match status" value="1"/>
</dbReference>